<dbReference type="RefSeq" id="WP_193184327.1">
    <property type="nucleotide sequence ID" value="NZ_JACVXA010000050.1"/>
</dbReference>
<evidence type="ECO:0000313" key="7">
    <source>
        <dbReference type="Proteomes" id="UP000609121"/>
    </source>
</evidence>
<dbReference type="Pfam" id="PF13379">
    <property type="entry name" value="NMT1_2"/>
    <property type="match status" value="1"/>
</dbReference>
<comment type="caution">
    <text evidence="6">The sequence shown here is derived from an EMBL/GenBank/DDBJ whole genome shotgun (WGS) entry which is preliminary data.</text>
</comment>
<evidence type="ECO:0000256" key="3">
    <source>
        <dbReference type="ARBA" id="ARBA00022475"/>
    </source>
</evidence>
<organism evidence="6 7">
    <name type="scientific">Mangrovicoccus algicola</name>
    <dbReference type="NCBI Taxonomy" id="2771008"/>
    <lineage>
        <taxon>Bacteria</taxon>
        <taxon>Pseudomonadati</taxon>
        <taxon>Pseudomonadota</taxon>
        <taxon>Alphaproteobacteria</taxon>
        <taxon>Rhodobacterales</taxon>
        <taxon>Paracoccaceae</taxon>
        <taxon>Mangrovicoccus</taxon>
    </lineage>
</organism>
<sequence>MSLEPVRCGFIPLVDCAPLAVARDLGFAAEEGIALILEKQPSWSALRDALVFGLTDCAHMLSPVPVAMSLGLGGLPTRIDALMVLSVNGNVIGVRPEIAAAMRADGWSGRFDDPRGTGEHLIRATGGALRLAVPFPFSMHAELVYHWLGALGVSAPGGLDMRTVPPPLMPRALARGEIDAFCVGEPWGSYAVEQGSGELILPGAAIWAFAPEKVLAARHDWVETNPDTAGRLMRALARASRWLSDRGNRAMAGDLLSRPEYLDVPPMIIDRALAGRIITARRGLEAEAPNFLHFHAKAATFPWRSQAAWIASNIARRTGLDRGEAIATGKRAFRSDLYRRNLAPLGIDMPGASEKLEGSLRRAEAVASSRGHMILGPDSFFDETVFDPDTP</sequence>
<evidence type="ECO:0000256" key="5">
    <source>
        <dbReference type="ARBA" id="ARBA00023136"/>
    </source>
</evidence>
<dbReference type="SUPFAM" id="SSF53850">
    <property type="entry name" value="Periplasmic binding protein-like II"/>
    <property type="match status" value="1"/>
</dbReference>
<keyword evidence="4" id="KW-0997">Cell inner membrane</keyword>
<protein>
    <submittedName>
        <fullName evidence="6">ABC transporter substrate-binding protein</fullName>
    </submittedName>
</protein>
<keyword evidence="5" id="KW-0472">Membrane</keyword>
<dbReference type="PANTHER" id="PTHR30024:SF43">
    <property type="entry name" value="BLL4572 PROTEIN"/>
    <property type="match status" value="1"/>
</dbReference>
<proteinExistence type="predicted"/>
<reference evidence="6" key="1">
    <citation type="submission" date="2020-09" db="EMBL/GenBank/DDBJ databases">
        <title>A novel bacterium of genus Mangrovicoccus, isolated from South China Sea.</title>
        <authorList>
            <person name="Huang H."/>
            <person name="Mo K."/>
            <person name="Hu Y."/>
        </authorList>
    </citation>
    <scope>NUCLEOTIDE SEQUENCE</scope>
    <source>
        <strain evidence="6">HB182678</strain>
    </source>
</reference>
<dbReference type="GO" id="GO:0012505">
    <property type="term" value="C:endomembrane system"/>
    <property type="evidence" value="ECO:0007669"/>
    <property type="project" value="UniProtKB-SubCell"/>
</dbReference>
<evidence type="ECO:0000256" key="2">
    <source>
        <dbReference type="ARBA" id="ARBA00022448"/>
    </source>
</evidence>
<dbReference type="PANTHER" id="PTHR30024">
    <property type="entry name" value="ALIPHATIC SULFONATES-BINDING PROTEIN-RELATED"/>
    <property type="match status" value="1"/>
</dbReference>
<dbReference type="Gene3D" id="3.40.190.10">
    <property type="entry name" value="Periplasmic binding protein-like II"/>
    <property type="match status" value="2"/>
</dbReference>
<comment type="subcellular location">
    <subcellularLocation>
        <location evidence="1">Endomembrane system</location>
    </subcellularLocation>
</comment>
<keyword evidence="3" id="KW-1003">Cell membrane</keyword>
<evidence type="ECO:0000313" key="6">
    <source>
        <dbReference type="EMBL" id="MBE3639552.1"/>
    </source>
</evidence>
<dbReference type="EMBL" id="JACVXA010000050">
    <property type="protein sequence ID" value="MBE3639552.1"/>
    <property type="molecule type" value="Genomic_DNA"/>
</dbReference>
<gene>
    <name evidence="6" type="ORF">ICN82_15220</name>
</gene>
<name>A0A8J7CYG5_9RHOB</name>
<evidence type="ECO:0000256" key="4">
    <source>
        <dbReference type="ARBA" id="ARBA00022519"/>
    </source>
</evidence>
<keyword evidence="7" id="KW-1185">Reference proteome</keyword>
<dbReference type="InterPro" id="IPR044527">
    <property type="entry name" value="NrtA/CpmA_ABC-bd_dom"/>
</dbReference>
<keyword evidence="2" id="KW-0813">Transport</keyword>
<evidence type="ECO:0000256" key="1">
    <source>
        <dbReference type="ARBA" id="ARBA00004308"/>
    </source>
</evidence>
<dbReference type="AlphaFoldDB" id="A0A8J7CYG5"/>
<dbReference type="Proteomes" id="UP000609121">
    <property type="component" value="Unassembled WGS sequence"/>
</dbReference>
<accession>A0A8J7CYG5</accession>
<dbReference type="CDD" id="cd13553">
    <property type="entry name" value="PBP2_NrtA_CpmA_like"/>
    <property type="match status" value="1"/>
</dbReference>